<name>A0ABS0F2W0_9BACL</name>
<evidence type="ECO:0000313" key="4">
    <source>
        <dbReference type="Proteomes" id="UP000642910"/>
    </source>
</evidence>
<evidence type="ECO:0000256" key="1">
    <source>
        <dbReference type="ARBA" id="ARBA00022596"/>
    </source>
</evidence>
<reference evidence="3 4" key="1">
    <citation type="submission" date="2020-11" db="EMBL/GenBank/DDBJ databases">
        <title>Genomic insight of Alicyclobacillus mali FL 18 reveals a new arsenic-resistant strain, with potential in environmental biotechnology.</title>
        <authorList>
            <person name="Fiorentino G."/>
            <person name="Gallo G."/>
            <person name="Aulitto M."/>
        </authorList>
    </citation>
    <scope>NUCLEOTIDE SEQUENCE [LARGE SCALE GENOMIC DNA]</scope>
    <source>
        <strain evidence="3 4">FL 18</strain>
    </source>
</reference>
<keyword evidence="1" id="KW-0533">Nickel</keyword>
<accession>A0ABS0F2W0</accession>
<dbReference type="EMBL" id="JADPKZ010000038">
    <property type="protein sequence ID" value="MBF8377638.1"/>
    <property type="molecule type" value="Genomic_DNA"/>
</dbReference>
<sequence length="285" mass="30740">MGIAKIDCFAGASGDMFLGAWLDLGISEDVWLKGVRPLMSGEGEIEIVRTIKQEISAMRVLVRHEEGHVHRHLADVESIIDGTDLPGVVRQKSKEAFFQLAVAEASIHGTSPESIHFHEVGAIDAIVDIVGTMWAWHLAGEPDCYVSPIEVGGGSALCAHGRVPVPAPAALALLKGMPIYSSGLWGETTTPTGAAIIRVLAKPMPLRSMRVESIGYGAGTKDLPVANVLRISLGEWADVGPSDTHALRLPRAHGGHVHHHDHDWHEHSENRSEHYPLHVEEGLVT</sequence>
<gene>
    <name evidence="3" type="ORF">IW967_07130</name>
</gene>
<dbReference type="RefSeq" id="WP_067851631.1">
    <property type="nucleotide sequence ID" value="NZ_JADPKZ010000038.1"/>
</dbReference>
<dbReference type="Proteomes" id="UP000642910">
    <property type="component" value="Unassembled WGS sequence"/>
</dbReference>
<proteinExistence type="predicted"/>
<dbReference type="PANTHER" id="PTHR36566:SF1">
    <property type="entry name" value="PYRIDINIUM-3,5-BISTHIOCARBOXYLIC ACID MONONUCLEOTIDE NICKEL INSERTION PROTEIN"/>
    <property type="match status" value="1"/>
</dbReference>
<keyword evidence="4" id="KW-1185">Reference proteome</keyword>
<feature type="compositionally biased region" description="Basic and acidic residues" evidence="2">
    <location>
        <begin position="260"/>
        <end position="285"/>
    </location>
</feature>
<organism evidence="3 4">
    <name type="scientific">Alicyclobacillus mali</name>
    <name type="common">ex Roth et al. 2021</name>
    <dbReference type="NCBI Taxonomy" id="1123961"/>
    <lineage>
        <taxon>Bacteria</taxon>
        <taxon>Bacillati</taxon>
        <taxon>Bacillota</taxon>
        <taxon>Bacilli</taxon>
        <taxon>Bacillales</taxon>
        <taxon>Alicyclobacillaceae</taxon>
        <taxon>Alicyclobacillus</taxon>
    </lineage>
</organism>
<dbReference type="InterPro" id="IPR002822">
    <property type="entry name" value="Ni_insertion"/>
</dbReference>
<dbReference type="PANTHER" id="PTHR36566">
    <property type="entry name" value="NICKEL INSERTION PROTEIN-RELATED"/>
    <property type="match status" value="1"/>
</dbReference>
<comment type="caution">
    <text evidence="3">The sequence shown here is derived from an EMBL/GenBank/DDBJ whole genome shotgun (WGS) entry which is preliminary data.</text>
</comment>
<feature type="region of interest" description="Disordered" evidence="2">
    <location>
        <begin position="254"/>
        <end position="285"/>
    </location>
</feature>
<dbReference type="Pfam" id="PF01969">
    <property type="entry name" value="Ni_insertion"/>
    <property type="match status" value="1"/>
</dbReference>
<protein>
    <submittedName>
        <fullName evidence="3">LarC family nickel insertion protein</fullName>
    </submittedName>
</protein>
<evidence type="ECO:0000313" key="3">
    <source>
        <dbReference type="EMBL" id="MBF8377638.1"/>
    </source>
</evidence>
<evidence type="ECO:0000256" key="2">
    <source>
        <dbReference type="SAM" id="MobiDB-lite"/>
    </source>
</evidence>